<reference evidence="2" key="4">
    <citation type="submission" date="2025-09" db="UniProtKB">
        <authorList>
            <consortium name="Ensembl"/>
        </authorList>
    </citation>
    <scope>IDENTIFICATION</scope>
    <source>
        <strain evidence="2">HSOK</strain>
    </source>
</reference>
<reference evidence="2 3" key="2">
    <citation type="submission" date="2017-04" db="EMBL/GenBank/DDBJ databases">
        <title>CpG methylation of centromeres and impact of large insertions on vertebrate speciation.</title>
        <authorList>
            <person name="Ichikawa K."/>
            <person name="Yoshimura J."/>
            <person name="Morishita S."/>
        </authorList>
    </citation>
    <scope>NUCLEOTIDE SEQUENCE</scope>
    <source>
        <strain evidence="2 3">HSOK</strain>
    </source>
</reference>
<name>A0A3P9J532_ORYLA</name>
<accession>A0A3P9J532</accession>
<evidence type="ECO:0000313" key="3">
    <source>
        <dbReference type="Proteomes" id="UP000265200"/>
    </source>
</evidence>
<evidence type="ECO:0000313" key="2">
    <source>
        <dbReference type="Ensembl" id="ENSORLP00015027238.1"/>
    </source>
</evidence>
<proteinExistence type="predicted"/>
<dbReference type="AlphaFoldDB" id="A0A3P9J532"/>
<keyword evidence="1" id="KW-0732">Signal</keyword>
<evidence type="ECO:0000256" key="1">
    <source>
        <dbReference type="SAM" id="SignalP"/>
    </source>
</evidence>
<organism evidence="2 3">
    <name type="scientific">Oryzias latipes</name>
    <name type="common">Japanese rice fish</name>
    <name type="synonym">Japanese killifish</name>
    <dbReference type="NCBI Taxonomy" id="8090"/>
    <lineage>
        <taxon>Eukaryota</taxon>
        <taxon>Metazoa</taxon>
        <taxon>Chordata</taxon>
        <taxon>Craniata</taxon>
        <taxon>Vertebrata</taxon>
        <taxon>Euteleostomi</taxon>
        <taxon>Actinopterygii</taxon>
        <taxon>Neopterygii</taxon>
        <taxon>Teleostei</taxon>
        <taxon>Neoteleostei</taxon>
        <taxon>Acanthomorphata</taxon>
        <taxon>Ovalentaria</taxon>
        <taxon>Atherinomorphae</taxon>
        <taxon>Beloniformes</taxon>
        <taxon>Adrianichthyidae</taxon>
        <taxon>Oryziinae</taxon>
        <taxon>Oryzias</taxon>
    </lineage>
</organism>
<feature type="chain" id="PRO_5018331268" description="Secreted protein" evidence="1">
    <location>
        <begin position="23"/>
        <end position="96"/>
    </location>
</feature>
<sequence>VFWSAGYVSVACFLTFIYRGKACPSRASFNPVKVPPPDTQPLFFHSAAAQSARRLPAHGNPFRNPGGSKQRLRRCRFFVYLLKTVGSSGSPMFTLL</sequence>
<protein>
    <recommendedName>
        <fullName evidence="4">Secreted protein</fullName>
    </recommendedName>
</protein>
<feature type="signal peptide" evidence="1">
    <location>
        <begin position="1"/>
        <end position="22"/>
    </location>
</feature>
<reference key="1">
    <citation type="journal article" date="2007" name="Nature">
        <title>The medaka draft genome and insights into vertebrate genome evolution.</title>
        <authorList>
            <person name="Kasahara M."/>
            <person name="Naruse K."/>
            <person name="Sasaki S."/>
            <person name="Nakatani Y."/>
            <person name="Qu W."/>
            <person name="Ahsan B."/>
            <person name="Yamada T."/>
            <person name="Nagayasu Y."/>
            <person name="Doi K."/>
            <person name="Kasai Y."/>
            <person name="Jindo T."/>
            <person name="Kobayashi D."/>
            <person name="Shimada A."/>
            <person name="Toyoda A."/>
            <person name="Kuroki Y."/>
            <person name="Fujiyama A."/>
            <person name="Sasaki T."/>
            <person name="Shimizu A."/>
            <person name="Asakawa S."/>
            <person name="Shimizu N."/>
            <person name="Hashimoto S."/>
            <person name="Yang J."/>
            <person name="Lee Y."/>
            <person name="Matsushima K."/>
            <person name="Sugano S."/>
            <person name="Sakaizumi M."/>
            <person name="Narita T."/>
            <person name="Ohishi K."/>
            <person name="Haga S."/>
            <person name="Ohta F."/>
            <person name="Nomoto H."/>
            <person name="Nogata K."/>
            <person name="Morishita T."/>
            <person name="Endo T."/>
            <person name="Shin-I T."/>
            <person name="Takeda H."/>
            <person name="Morishita S."/>
            <person name="Kohara Y."/>
        </authorList>
    </citation>
    <scope>NUCLEOTIDE SEQUENCE [LARGE SCALE GENOMIC DNA]</scope>
    <source>
        <strain>Hd-rR</strain>
    </source>
</reference>
<reference evidence="2" key="3">
    <citation type="submission" date="2025-08" db="UniProtKB">
        <authorList>
            <consortium name="Ensembl"/>
        </authorList>
    </citation>
    <scope>IDENTIFICATION</scope>
    <source>
        <strain evidence="2">HSOK</strain>
    </source>
</reference>
<evidence type="ECO:0008006" key="4">
    <source>
        <dbReference type="Google" id="ProtNLM"/>
    </source>
</evidence>
<dbReference type="Ensembl" id="ENSORLT00015000856.1">
    <property type="protein sequence ID" value="ENSORLP00015027238.1"/>
    <property type="gene ID" value="ENSORLG00015009205.1"/>
</dbReference>
<dbReference type="Proteomes" id="UP000265200">
    <property type="component" value="Chromosome 22"/>
</dbReference>